<evidence type="ECO:0000313" key="3">
    <source>
        <dbReference type="Proteomes" id="UP000679126"/>
    </source>
</evidence>
<comment type="caution">
    <text evidence="2">The sequence shown here is derived from an EMBL/GenBank/DDBJ whole genome shotgun (WGS) entry which is preliminary data.</text>
</comment>
<organism evidence="2 3">
    <name type="scientific">Chitinophaga chungangae</name>
    <dbReference type="NCBI Taxonomy" id="2821488"/>
    <lineage>
        <taxon>Bacteria</taxon>
        <taxon>Pseudomonadati</taxon>
        <taxon>Bacteroidota</taxon>
        <taxon>Chitinophagia</taxon>
        <taxon>Chitinophagales</taxon>
        <taxon>Chitinophagaceae</taxon>
        <taxon>Chitinophaga</taxon>
    </lineage>
</organism>
<dbReference type="RefSeq" id="WP_209147789.1">
    <property type="nucleotide sequence ID" value="NZ_JAGHKP010000004.1"/>
</dbReference>
<dbReference type="Proteomes" id="UP000679126">
    <property type="component" value="Unassembled WGS sequence"/>
</dbReference>
<dbReference type="InterPro" id="IPR029471">
    <property type="entry name" value="HNH_5"/>
</dbReference>
<proteinExistence type="predicted"/>
<evidence type="ECO:0000259" key="1">
    <source>
        <dbReference type="Pfam" id="PF14279"/>
    </source>
</evidence>
<accession>A0ABS3YJQ5</accession>
<feature type="domain" description="HNH endonuclease 5" evidence="1">
    <location>
        <begin position="3"/>
        <end position="42"/>
    </location>
</feature>
<protein>
    <recommendedName>
        <fullName evidence="1">HNH endonuclease 5 domain-containing protein</fullName>
    </recommendedName>
</protein>
<reference evidence="3" key="1">
    <citation type="submission" date="2021-03" db="EMBL/GenBank/DDBJ databases">
        <title>Assistant Professor.</title>
        <authorList>
            <person name="Huq M.A."/>
        </authorList>
    </citation>
    <scope>NUCLEOTIDE SEQUENCE [LARGE SCALE GENOMIC DNA]</scope>
    <source>
        <strain evidence="3">MAH-28</strain>
    </source>
</reference>
<evidence type="ECO:0000313" key="2">
    <source>
        <dbReference type="EMBL" id="MBO9154675.1"/>
    </source>
</evidence>
<gene>
    <name evidence="2" type="ORF">J7I43_20785</name>
</gene>
<dbReference type="Pfam" id="PF14279">
    <property type="entry name" value="HNH_5"/>
    <property type="match status" value="1"/>
</dbReference>
<name>A0ABS3YJQ5_9BACT</name>
<dbReference type="EMBL" id="JAGHKP010000004">
    <property type="protein sequence ID" value="MBO9154675.1"/>
    <property type="molecule type" value="Genomic_DNA"/>
</dbReference>
<keyword evidence="3" id="KW-1185">Reference proteome</keyword>
<sequence>MICLFCNSKKDFNTVEHIIPESLGNKELVLKGEVCDKCQKHLSKIERYVLSNTPMGFWRTILGIKTKKGKFASVDFNKSTEDRGILPDAHKHHDNISFIARDYDLTELIVHNSSQDQFEGGMPTQVKYVITPKVVFEIGRFLGKIGLELLCLENSQNARKSEFDQIRRYIRSGLARDIWPIFYQANGDISDLVKYKYQAGCVTEEVFCYDYSIFESDGYVVFNFTVGIDNWAICLNEMFPDPRIIQKLEERGVKVLWYSRTSWEKSKSKA</sequence>